<proteinExistence type="predicted"/>
<feature type="transmembrane region" description="Helical" evidence="1">
    <location>
        <begin position="95"/>
        <end position="116"/>
    </location>
</feature>
<keyword evidence="1" id="KW-1133">Transmembrane helix</keyword>
<keyword evidence="1" id="KW-0472">Membrane</keyword>
<feature type="transmembrane region" description="Helical" evidence="1">
    <location>
        <begin position="136"/>
        <end position="155"/>
    </location>
</feature>
<evidence type="ECO:0000313" key="3">
    <source>
        <dbReference type="Proteomes" id="UP000002524"/>
    </source>
</evidence>
<dbReference type="Proteomes" id="UP000002524">
    <property type="component" value="Chromosome 1"/>
</dbReference>
<dbReference type="KEGG" id="dra:DR_2337"/>
<evidence type="ECO:0000256" key="1">
    <source>
        <dbReference type="SAM" id="Phobius"/>
    </source>
</evidence>
<dbReference type="PaxDb" id="243230-DR_2337"/>
<dbReference type="AlphaFoldDB" id="Q9RRZ2"/>
<gene>
    <name evidence="2" type="ordered locus">DR_2337</name>
</gene>
<dbReference type="PATRIC" id="fig|243230.17.peg.2568"/>
<dbReference type="GeneID" id="69518586"/>
<reference evidence="2 3" key="1">
    <citation type="journal article" date="1999" name="Science">
        <title>Genome sequence of the radioresistant bacterium Deinococcus radiodurans R1.</title>
        <authorList>
            <person name="White O."/>
            <person name="Eisen J.A."/>
            <person name="Heidelberg J.F."/>
            <person name="Hickey E.K."/>
            <person name="Peterson J.D."/>
            <person name="Dodson R.J."/>
            <person name="Haft D.H."/>
            <person name="Gwinn M.L."/>
            <person name="Nelson W.C."/>
            <person name="Richardson D.L."/>
            <person name="Moffat K.S."/>
            <person name="Qin H."/>
            <person name="Jiang L."/>
            <person name="Pamphile W."/>
            <person name="Crosby M."/>
            <person name="Shen M."/>
            <person name="Vamathevan J.J."/>
            <person name="Lam P."/>
            <person name="McDonald L."/>
            <person name="Utterback T."/>
            <person name="Zalewski C."/>
            <person name="Makarova K.S."/>
            <person name="Aravind L."/>
            <person name="Daly M.J."/>
            <person name="Minton K.W."/>
            <person name="Fleischmann R.D."/>
            <person name="Ketchum K.A."/>
            <person name="Nelson K.E."/>
            <person name="Salzberg S."/>
            <person name="Smith H.O."/>
            <person name="Venter J.C."/>
            <person name="Fraser C.M."/>
        </authorList>
    </citation>
    <scope>NUCLEOTIDE SEQUENCE [LARGE SCALE GENOMIC DNA]</scope>
    <source>
        <strain evidence="3">ATCC 13939 / DSM 20539 / JCM 16871 / LMG 4051 / NBRC 15346 / NCIMB 9279 / R1 / VKM B-1422</strain>
    </source>
</reference>
<accession>Q9RRZ2</accession>
<dbReference type="RefSeq" id="WP_010888963.1">
    <property type="nucleotide sequence ID" value="NC_001263.1"/>
</dbReference>
<protein>
    <submittedName>
        <fullName evidence="2">Uncharacterized protein</fullName>
    </submittedName>
</protein>
<dbReference type="PIR" id="H75284">
    <property type="entry name" value="H75284"/>
</dbReference>
<sequence length="165" mass="17806">MLVFLVFLALLFVPLLLGFALGWLGTRRRGWSLVAAGLALALPAYSLSGFVHEAQVSAVRVPGHAAVMEAFILQTVALLACAAGLTCWTVRRWPWLAVAVLPLFFALFFSGVLPQLYGNRHGPFDELLSAQLDGDVNRGLFLCCVLGALLLLGHAGERKFSTLGR</sequence>
<dbReference type="InParanoid" id="Q9RRZ2"/>
<dbReference type="HOGENOM" id="CLU_1608156_0_0_0"/>
<organism evidence="2 3">
    <name type="scientific">Deinococcus radiodurans (strain ATCC 13939 / DSM 20539 / JCM 16871 / CCUG 27074 / LMG 4051 / NBRC 15346 / NCIMB 9279 / VKM B-1422 / R1)</name>
    <dbReference type="NCBI Taxonomy" id="243230"/>
    <lineage>
        <taxon>Bacteria</taxon>
        <taxon>Thermotogati</taxon>
        <taxon>Deinococcota</taxon>
        <taxon>Deinococci</taxon>
        <taxon>Deinococcales</taxon>
        <taxon>Deinococcaceae</taxon>
        <taxon>Deinococcus</taxon>
    </lineage>
</organism>
<dbReference type="EMBL" id="AE000513">
    <property type="protein sequence ID" value="AAF11892.1"/>
    <property type="molecule type" value="Genomic_DNA"/>
</dbReference>
<evidence type="ECO:0000313" key="2">
    <source>
        <dbReference type="EMBL" id="AAF11892.1"/>
    </source>
</evidence>
<feature type="transmembrane region" description="Helical" evidence="1">
    <location>
        <begin position="71"/>
        <end position="88"/>
    </location>
</feature>
<name>Q9RRZ2_DEIRA</name>
<dbReference type="STRING" id="243230.DR_2337"/>
<feature type="transmembrane region" description="Helical" evidence="1">
    <location>
        <begin position="6"/>
        <end position="24"/>
    </location>
</feature>
<dbReference type="EnsemblBacteria" id="AAF11892">
    <property type="protein sequence ID" value="AAF11892"/>
    <property type="gene ID" value="DR_2337"/>
</dbReference>
<keyword evidence="3" id="KW-1185">Reference proteome</keyword>
<keyword evidence="1" id="KW-0812">Transmembrane</keyword>
<feature type="transmembrane region" description="Helical" evidence="1">
    <location>
        <begin position="31"/>
        <end position="51"/>
    </location>
</feature>